<evidence type="ECO:0000259" key="11">
    <source>
        <dbReference type="Pfam" id="PF16417"/>
    </source>
</evidence>
<evidence type="ECO:0000259" key="10">
    <source>
        <dbReference type="Pfam" id="PF16415"/>
    </source>
</evidence>
<feature type="domain" description="CCR4-NOT transcription complex subunit 1 CAF1-binding" evidence="10">
    <location>
        <begin position="1261"/>
        <end position="1486"/>
    </location>
</feature>
<evidence type="ECO:0000259" key="12">
    <source>
        <dbReference type="Pfam" id="PF16418"/>
    </source>
</evidence>
<feature type="domain" description="CCR4-NOT transcription complex subunit 1" evidence="9">
    <location>
        <begin position="1597"/>
        <end position="1745"/>
    </location>
</feature>
<dbReference type="Pfam" id="PF12842">
    <property type="entry name" value="DUF3819"/>
    <property type="match status" value="1"/>
</dbReference>
<dbReference type="GO" id="GO:0000932">
    <property type="term" value="C:P-body"/>
    <property type="evidence" value="ECO:0007669"/>
    <property type="project" value="TreeGrafter"/>
</dbReference>
<dbReference type="InterPro" id="IPR038535">
    <property type="entry name" value="CNOT1_TTP_bind_sf"/>
</dbReference>
<dbReference type="InterPro" id="IPR032191">
    <property type="entry name" value="CNOT1_CAF1_bind"/>
</dbReference>
<dbReference type="Pfam" id="PF04054">
    <property type="entry name" value="Not1"/>
    <property type="match status" value="1"/>
</dbReference>
<evidence type="ECO:0000259" key="8">
    <source>
        <dbReference type="Pfam" id="PF04054"/>
    </source>
</evidence>
<accession>A0A498S498</accession>
<evidence type="ECO:0000256" key="1">
    <source>
        <dbReference type="ARBA" id="ARBA00004123"/>
    </source>
</evidence>
<reference evidence="14 15" key="1">
    <citation type="submission" date="2018-08" db="EMBL/GenBank/DDBJ databases">
        <authorList>
            <person name="Laetsch R D."/>
            <person name="Stevens L."/>
            <person name="Kumar S."/>
            <person name="Blaxter L. M."/>
        </authorList>
    </citation>
    <scope>NUCLEOTIDE SEQUENCE [LARGE SCALE GENOMIC DNA]</scope>
</reference>
<gene>
    <name evidence="14" type="ORF">NAV_LOCUS1057</name>
</gene>
<dbReference type="InterPro" id="IPR032194">
    <property type="entry name" value="CNOT1_HEAT"/>
</dbReference>
<dbReference type="PANTHER" id="PTHR13162:SF8">
    <property type="entry name" value="CCR4-NOT TRANSCRIPTION COMPLEX SUBUNIT 1"/>
    <property type="match status" value="1"/>
</dbReference>
<name>A0A498S498_ACAVI</name>
<feature type="compositionally biased region" description="Low complexity" evidence="7">
    <location>
        <begin position="995"/>
        <end position="1005"/>
    </location>
</feature>
<comment type="subcellular location">
    <subcellularLocation>
        <location evidence="1">Nucleus</location>
    </subcellularLocation>
</comment>
<dbReference type="OrthoDB" id="1933107at2759"/>
<dbReference type="STRING" id="6277.A0A498S498"/>
<feature type="compositionally biased region" description="Low complexity" evidence="7">
    <location>
        <begin position="1012"/>
        <end position="1025"/>
    </location>
</feature>
<evidence type="ECO:0000259" key="13">
    <source>
        <dbReference type="Pfam" id="PF25097"/>
    </source>
</evidence>
<feature type="domain" description="CCR4-Not complex component Not1 C-terminal" evidence="8">
    <location>
        <begin position="2257"/>
        <end position="2613"/>
    </location>
</feature>
<dbReference type="Gene3D" id="1.25.40.800">
    <property type="match status" value="1"/>
</dbReference>
<evidence type="ECO:0000256" key="3">
    <source>
        <dbReference type="ARBA" id="ARBA00023015"/>
    </source>
</evidence>
<keyword evidence="2" id="KW-0678">Repressor</keyword>
<feature type="region of interest" description="Disordered" evidence="7">
    <location>
        <begin position="413"/>
        <end position="438"/>
    </location>
</feature>
<evidence type="ECO:0008006" key="16">
    <source>
        <dbReference type="Google" id="ProtNLM"/>
    </source>
</evidence>
<dbReference type="GO" id="GO:0005634">
    <property type="term" value="C:nucleus"/>
    <property type="evidence" value="ECO:0007669"/>
    <property type="project" value="UniProtKB-SubCell"/>
</dbReference>
<dbReference type="GO" id="GO:0060090">
    <property type="term" value="F:molecular adaptor activity"/>
    <property type="evidence" value="ECO:0007669"/>
    <property type="project" value="TreeGrafter"/>
</dbReference>
<evidence type="ECO:0000313" key="15">
    <source>
        <dbReference type="Proteomes" id="UP000276991"/>
    </source>
</evidence>
<dbReference type="FunFam" id="1.25.40.180:FF:000012">
    <property type="entry name" value="Ccr4-Not transcription complex subunit"/>
    <property type="match status" value="1"/>
</dbReference>
<feature type="domain" description="CCR4-NOT transcription complex subunit 1-like NOT1 connector" evidence="13">
    <location>
        <begin position="1854"/>
        <end position="2033"/>
    </location>
</feature>
<dbReference type="GO" id="GO:0000289">
    <property type="term" value="P:nuclear-transcribed mRNA poly(A) tail shortening"/>
    <property type="evidence" value="ECO:0007669"/>
    <property type="project" value="UniProtKB-ARBA"/>
</dbReference>
<evidence type="ECO:0000256" key="7">
    <source>
        <dbReference type="SAM" id="MobiDB-lite"/>
    </source>
</evidence>
<evidence type="ECO:0000259" key="9">
    <source>
        <dbReference type="Pfam" id="PF12842"/>
    </source>
</evidence>
<dbReference type="Gene3D" id="1.25.40.180">
    <property type="match status" value="1"/>
</dbReference>
<dbReference type="Pfam" id="PF25097">
    <property type="entry name" value="ARM_Cnot1"/>
    <property type="match status" value="1"/>
</dbReference>
<evidence type="ECO:0000256" key="5">
    <source>
        <dbReference type="ARBA" id="ARBA00023242"/>
    </source>
</evidence>
<sequence>MSISVTPTSIALSSVDRLLLIAAKNFDSNRSNSLFDKEFLNRIFVAPCSSEIGIVDQHVFRVLLDNIITSNTFLSDCLPVSSSTNTAALSVSVNTDTFQKQQAFANQQPSGSLSPRKYNLQLKSDFCAYVIGQQLKNCVKDPTAASIRLFYRFIEVLEERLVEIRYSLLGRFLETLLVSLLSVDLSIQVLIGLILFSSSLVPQTVKGLGQYLRAVFAAIFEAIGEDNSAVFDCALSTEFIHQIFTSLFSTQVIEFVAVDRQPVIKFLKIFEKELTLRGATLIRTFSPLQLILTATPERSSKVPLSLAGSEHLSPFDYVDLEDKDLDDIMDSLAYQNPNLLAQQIQEIGMIFTSSVKSCRQHLISLNSGDGTSLNAVNLSRVIVMMINTCSGSSIQQSVQPSVLWDHRSGSVPAIGTSSSAESLSTTTSGLSENSANATMSSTSQSMQQIAWNAKNFANAVRELAPNLNWSEIVMHLDQTNFIVRTKAQLQLLTTILLEGLGSNPFPIGLLYREWNFHKYGQLSWIEQILQNPDVFCFSDYPHKAVNLTSLKVQPEETRELSSWRCLDLVDTLIRLGEVRKLVNGVMNILHKPTSACPDVLLLALLQMQACYFLPTSNLRINLMQMLIPTLIGNHPNAVPVLNVVWNCEDKVQLRPTILTALCSYYMKNPDDQAKLSRILEVAHELKPDGLAELFNVPQFPFTIDLACLASRRDFLKLDKWIDDKLAVYGDAFASQIICYIRRRLPTSMVNSSILPQETMRVLLNALSRTTCMSSASVNDLSSLCCQIPWLKNGEGRLSAMSTSRTQLNVAGAAHSSTSNVFSSGIGTPSVQVQQPSGSFGNFPFATTGFGASNRDMLAAAQQMQNRQQQQGNVPGSVQIFGSGAGTNLCVPGSTTGPFPQANELLKATNAANILQPNFNGSHAVSMSPSGQMMRTGFMSSGIATTQARPGPGAGGPGWSMPVGIPGNGGIRTTTGSSSGPSSTLDFRVPPGAPGSVGSVLNGSNSFVHNTAGQQPQQQPSSGSPGRIAVPSAPMDDLTSVQFSEEIQNEANMYFQQIYSQHMQMPVADFVERLKQFKASNVQRDKDILACVVKNLFEEYRFFHEYPERELRTTAEVYGSIIREGVISNLQFATAVRKVIESLQAEPGSMLWTFGIVALNACRTKLSLYPKVCVMIANQRNFQHFPQNLKDYVSSGIQGQQPHVPGRETPNWQPQQRTTTDINRALAARSVWLLNLHYGSSVLSVTSVDTLVNATEKEGSQIKQPSETVMEKVAFLFNNLSQINLPKKVEEIKTMIDELDDDFIRWLAQYLVMKRVSIEQNFQPLYNLFLLAIENKKLEEFVKLETFRNIKILLRSDKRQAATNFGDRQLLKNLGLWLGAITIARDHPIVTSDLDMKSLLMEAYYKGQQELLFVVPFIAKILVSCSKSQIFGPNCAWIKAIFKILAELHNQPDLKLNLKFEIEVLCKELGIDLSKLTIEDVLKDTERLIRLPQQLGDLKMLKPPELQMAASPVPTVRANSETSAEIAVAGIPQTASADVDHLIGNLSNITMPRSQSPNGTQVQTPAHFHYHDINIVSFDGLTPHLKLSASLPLFQLNPQLKHVVRPAISHAIKELIGPVTERAIRIAMHVTEHICKKDFALEPDEQKMRRASQHMIRAMTAGMASITCREPLSSTILGFLKTAFTNSLRCNITPEQQKLIDEASTTIAEDNVELATNFIVKTACEKATPEMDKRLESEFTTRKQYRLEARQYADPVALARAQQMPDKIRLRVGSVTNQQMIVYDEFSSRICGFKPTTAEDMIVDFSVMKSSTPTAMQPVIQQPGMDKEVEQFVTALQVLVHDIDSILSAYGVPNYRASAAIANIRDAMSQLASNPREPIQMHNCIQRIVEQLLCAYRNAELQQHQLSPPEVDWNRRLKDVFLQLCRILLTQIPLGDLARRVTRVIVDCRLDYRFNVDAMDLLAKHMLIQMNVYDQNLAMLIDSGSNFEALIFAQRFLKMLTINNPIHSRQAVSESMPLTMEQLAKAQQFGQNRPTPESFATTAVPLGSEVTLIGGSRNVTSLPPPSTIADRVHNSLPVALAVSMPPTGPIGGGAHLRGDNVEDGAELQSKVEMILREWIQLCYTPQAQKEPQQALAQIVHVMHEQGVISTDEMITRFFRLCTEMCVDVSYRLIKNDVSSHPTTVVRQRCYYTLDAFVKLTCLMIKHSDGTQYQTKINLLKKVLNIITNVLHLDHEVRGNDFHAMPYQRILIIMFNELTAPDPTLDVIAWHILEAFGQALFILQPRRVPGFAYAWLDIIGHRNFIGRLLKDSSEPMKTAAMYTQLIICHLKFMAPFLRNIQLPKSIAMMYKGTLRVLLVILHDFPELLCEYHIVICDTIPPNCVQLRNLVLSAYPKNMRLPDPFGSNLKVDSLLEMTQEPKMNINMAAIIPSDLRTQLDDYLNTRSSVDFHANLPSLLQVSNIAGSKYNTTVMNAVVIYVGMRAIQAIHEKQQCITMTTIAHTAYMDIFQNLAVSLCTEGRYLLFNAIANQLRYPNSHTHYFSCTLLYLFLEANTEVIQEQITRILFERLVALRPHPWGLLITFIELIKNPSYSFWKHDFVRCAPEIERLFQSVANSCMGSNARHINANAPHASQLPAGNSPQTIQNVQ</sequence>
<dbReference type="InterPro" id="IPR007196">
    <property type="entry name" value="CCR4-Not_Not1_C"/>
</dbReference>
<dbReference type="FunFam" id="1.25.40.790:FF:000001">
    <property type="entry name" value="Ccr4-not transcription complex subunit 1 isoform"/>
    <property type="match status" value="1"/>
</dbReference>
<dbReference type="Gene3D" id="1.25.40.790">
    <property type="match status" value="1"/>
</dbReference>
<dbReference type="InterPro" id="IPR055454">
    <property type="entry name" value="CNOT1-like_NOT1_connector"/>
</dbReference>
<feature type="compositionally biased region" description="Low complexity" evidence="7">
    <location>
        <begin position="970"/>
        <end position="983"/>
    </location>
</feature>
<dbReference type="PANTHER" id="PTHR13162">
    <property type="entry name" value="CCR4-NOT TRANSCRIPTION COMPLEX"/>
    <property type="match status" value="1"/>
</dbReference>
<dbReference type="InterPro" id="IPR040398">
    <property type="entry name" value="Not1"/>
</dbReference>
<dbReference type="Pfam" id="PF16417">
    <property type="entry name" value="CNOT1_TTP_bind"/>
    <property type="match status" value="1"/>
</dbReference>
<evidence type="ECO:0000256" key="4">
    <source>
        <dbReference type="ARBA" id="ARBA00023163"/>
    </source>
</evidence>
<keyword evidence="3" id="KW-0805">Transcription regulation</keyword>
<dbReference type="CDD" id="cd20710">
    <property type="entry name" value="NOT1_connector"/>
    <property type="match status" value="1"/>
</dbReference>
<comment type="similarity">
    <text evidence="6">Belongs to the CNOT1 family.</text>
</comment>
<dbReference type="Gene3D" id="1.25.40.840">
    <property type="entry name" value="CCR4-NOT transcription complex subunit 1 TTP binding domain"/>
    <property type="match status" value="1"/>
</dbReference>
<dbReference type="Pfam" id="PF16415">
    <property type="entry name" value="CNOT1_CAF1_bind"/>
    <property type="match status" value="1"/>
</dbReference>
<dbReference type="Pfam" id="PF16418">
    <property type="entry name" value="CNOT1_HEAT"/>
    <property type="match status" value="1"/>
</dbReference>
<feature type="domain" description="CCR4-NOT transcription complex subunit 1 HEAT repeat" evidence="12">
    <location>
        <begin position="622"/>
        <end position="766"/>
    </location>
</feature>
<feature type="region of interest" description="Disordered" evidence="7">
    <location>
        <begin position="946"/>
        <end position="1032"/>
    </location>
</feature>
<dbReference type="EMBL" id="UPTC01000081">
    <property type="protein sequence ID" value="VBB26227.1"/>
    <property type="molecule type" value="Genomic_DNA"/>
</dbReference>
<protein>
    <recommendedName>
        <fullName evidence="16">CCR4-NOT transcription complex subunit 1 domain-containing protein</fullName>
    </recommendedName>
</protein>
<evidence type="ECO:0000256" key="2">
    <source>
        <dbReference type="ARBA" id="ARBA00022491"/>
    </source>
</evidence>
<feature type="compositionally biased region" description="Low complexity" evidence="7">
    <location>
        <begin position="415"/>
        <end position="438"/>
    </location>
</feature>
<evidence type="ECO:0000256" key="6">
    <source>
        <dbReference type="ARBA" id="ARBA00025717"/>
    </source>
</evidence>
<dbReference type="Proteomes" id="UP000276991">
    <property type="component" value="Unassembled WGS sequence"/>
</dbReference>
<keyword evidence="15" id="KW-1185">Reference proteome</keyword>
<evidence type="ECO:0000313" key="14">
    <source>
        <dbReference type="EMBL" id="VBB26227.1"/>
    </source>
</evidence>
<keyword evidence="5" id="KW-0539">Nucleus</keyword>
<dbReference type="GO" id="GO:0030015">
    <property type="term" value="C:CCR4-NOT core complex"/>
    <property type="evidence" value="ECO:0007669"/>
    <property type="project" value="InterPro"/>
</dbReference>
<dbReference type="InterPro" id="IPR024557">
    <property type="entry name" value="CNOT1_dom_4"/>
</dbReference>
<organism evidence="14 15">
    <name type="scientific">Acanthocheilonema viteae</name>
    <name type="common">Filarial nematode worm</name>
    <name type="synonym">Dipetalonema viteae</name>
    <dbReference type="NCBI Taxonomy" id="6277"/>
    <lineage>
        <taxon>Eukaryota</taxon>
        <taxon>Metazoa</taxon>
        <taxon>Ecdysozoa</taxon>
        <taxon>Nematoda</taxon>
        <taxon>Chromadorea</taxon>
        <taxon>Rhabditida</taxon>
        <taxon>Spirurina</taxon>
        <taxon>Spiruromorpha</taxon>
        <taxon>Filarioidea</taxon>
        <taxon>Onchocercidae</taxon>
        <taxon>Acanthocheilonema</taxon>
    </lineage>
</organism>
<feature type="domain" description="CCR4-NOT transcription complex subunit 1 TTP binding" evidence="11">
    <location>
        <begin position="1030"/>
        <end position="1201"/>
    </location>
</feature>
<dbReference type="InterPro" id="IPR032193">
    <property type="entry name" value="CNOT1_TTP_bind"/>
</dbReference>
<keyword evidence="4" id="KW-0804">Transcription</keyword>
<proteinExistence type="inferred from homology"/>
<dbReference type="FunFam" id="1.25.40.800:FF:000001">
    <property type="entry name" value="CCR4-NOT transcription complex subunit 1"/>
    <property type="match status" value="1"/>
</dbReference>
<dbReference type="GO" id="GO:0017148">
    <property type="term" value="P:negative regulation of translation"/>
    <property type="evidence" value="ECO:0007669"/>
    <property type="project" value="InterPro"/>
</dbReference>